<dbReference type="AlphaFoldDB" id="A0A3B3RVY5"/>
<protein>
    <submittedName>
        <fullName evidence="1">Uncharacterized protein</fullName>
    </submittedName>
</protein>
<dbReference type="Ensembl" id="ENSPKIT00000002673.1">
    <property type="protein sequence ID" value="ENSPKIP00000022020.1"/>
    <property type="gene ID" value="ENSPKIG00000006195.1"/>
</dbReference>
<keyword evidence="2" id="KW-1185">Reference proteome</keyword>
<dbReference type="Gene3D" id="1.20.1250.10">
    <property type="match status" value="1"/>
</dbReference>
<organism evidence="1 2">
    <name type="scientific">Paramormyrops kingsleyae</name>
    <dbReference type="NCBI Taxonomy" id="1676925"/>
    <lineage>
        <taxon>Eukaryota</taxon>
        <taxon>Metazoa</taxon>
        <taxon>Chordata</taxon>
        <taxon>Craniata</taxon>
        <taxon>Vertebrata</taxon>
        <taxon>Euteleostomi</taxon>
        <taxon>Actinopterygii</taxon>
        <taxon>Neopterygii</taxon>
        <taxon>Teleostei</taxon>
        <taxon>Osteoglossocephala</taxon>
        <taxon>Osteoglossomorpha</taxon>
        <taxon>Osteoglossiformes</taxon>
        <taxon>Mormyridae</taxon>
        <taxon>Paramormyrops</taxon>
    </lineage>
</organism>
<reference evidence="1" key="2">
    <citation type="submission" date="2025-09" db="UniProtKB">
        <authorList>
            <consortium name="Ensembl"/>
        </authorList>
    </citation>
    <scope>IDENTIFICATION</scope>
</reference>
<evidence type="ECO:0000313" key="1">
    <source>
        <dbReference type="Ensembl" id="ENSPKIP00000022020.1"/>
    </source>
</evidence>
<reference evidence="1" key="1">
    <citation type="submission" date="2025-08" db="UniProtKB">
        <authorList>
            <consortium name="Ensembl"/>
        </authorList>
    </citation>
    <scope>IDENTIFICATION</scope>
</reference>
<name>A0A3B3RVY5_9TELE</name>
<dbReference type="Proteomes" id="UP000261540">
    <property type="component" value="Unplaced"/>
</dbReference>
<proteinExistence type="predicted"/>
<dbReference type="GeneTree" id="ENSGT01030000235094"/>
<dbReference type="InterPro" id="IPR009079">
    <property type="entry name" value="4_helix_cytokine-like_core"/>
</dbReference>
<evidence type="ECO:0000313" key="2">
    <source>
        <dbReference type="Proteomes" id="UP000261540"/>
    </source>
</evidence>
<accession>A0A3B3RVY5</accession>
<sequence>IDIALKTHSNMFGADGLFRHCDTARSAAEALSDLQELLHSASLVSDWMLEDLRRHSAQRLLSFSILVARVFGAGNPAMHGNASGGSCTHG</sequence>